<reference evidence="1 2" key="1">
    <citation type="journal article" date="2018" name="Mol. Biol. Evol.">
        <title>Broad Genomic Sampling Reveals a Smut Pathogenic Ancestry of the Fungal Clade Ustilaginomycotina.</title>
        <authorList>
            <person name="Kijpornyongpan T."/>
            <person name="Mondo S.J."/>
            <person name="Barry K."/>
            <person name="Sandor L."/>
            <person name="Lee J."/>
            <person name="Lipzen A."/>
            <person name="Pangilinan J."/>
            <person name="LaButti K."/>
            <person name="Hainaut M."/>
            <person name="Henrissat B."/>
            <person name="Grigoriev I.V."/>
            <person name="Spatafora J.W."/>
            <person name="Aime M.C."/>
        </authorList>
    </citation>
    <scope>NUCLEOTIDE SEQUENCE [LARGE SCALE GENOMIC DNA]</scope>
    <source>
        <strain evidence="1 2">MCA 3645</strain>
    </source>
</reference>
<sequence length="167" mass="18421">MPRERVRVSAVAQYTVTGQLHSSYSTVQHSTAQYSTVQYSTVDSIQYTVQSGVRLRPALGSKVVVVGRLLLYWRYCTTGTRYHGCSKSLEPSLAMPLGRVALLLLVFPRITRTYSFPFPHPSDPSLFHNTAPGQNHQVCSPVTRFTPVTLPKTLLATSCPPPTGCHS</sequence>
<proteinExistence type="predicted"/>
<dbReference type="InParanoid" id="A0A317XT23"/>
<protein>
    <submittedName>
        <fullName evidence="1">Uncharacterized protein</fullName>
    </submittedName>
</protein>
<organism evidence="1 2">
    <name type="scientific">Testicularia cyperi</name>
    <dbReference type="NCBI Taxonomy" id="1882483"/>
    <lineage>
        <taxon>Eukaryota</taxon>
        <taxon>Fungi</taxon>
        <taxon>Dikarya</taxon>
        <taxon>Basidiomycota</taxon>
        <taxon>Ustilaginomycotina</taxon>
        <taxon>Ustilaginomycetes</taxon>
        <taxon>Ustilaginales</taxon>
        <taxon>Anthracoideaceae</taxon>
        <taxon>Testicularia</taxon>
    </lineage>
</organism>
<keyword evidence="2" id="KW-1185">Reference proteome</keyword>
<dbReference type="AlphaFoldDB" id="A0A317XT23"/>
<evidence type="ECO:0000313" key="2">
    <source>
        <dbReference type="Proteomes" id="UP000246740"/>
    </source>
</evidence>
<name>A0A317XT23_9BASI</name>
<accession>A0A317XT23</accession>
<gene>
    <name evidence="1" type="ORF">BCV70DRAFT_91584</name>
</gene>
<evidence type="ECO:0000313" key="1">
    <source>
        <dbReference type="EMBL" id="PWZ01252.1"/>
    </source>
</evidence>
<dbReference type="Proteomes" id="UP000246740">
    <property type="component" value="Unassembled WGS sequence"/>
</dbReference>
<dbReference type="EMBL" id="KZ819191">
    <property type="protein sequence ID" value="PWZ01252.1"/>
    <property type="molecule type" value="Genomic_DNA"/>
</dbReference>